<dbReference type="PROSITE" id="PS51320">
    <property type="entry name" value="TIFY"/>
    <property type="match status" value="1"/>
</dbReference>
<accession>A0AAV0NY82</accession>
<keyword evidence="2" id="KW-0539">Nucleus</keyword>
<dbReference type="EMBL" id="CAMGYJ010000008">
    <property type="protein sequence ID" value="CAI0463694.1"/>
    <property type="molecule type" value="Genomic_DNA"/>
</dbReference>
<evidence type="ECO:0000313" key="6">
    <source>
        <dbReference type="Proteomes" id="UP001154282"/>
    </source>
</evidence>
<comment type="caution">
    <text evidence="5">The sequence shown here is derived from an EMBL/GenBank/DDBJ whole genome shotgun (WGS) entry which is preliminary data.</text>
</comment>
<reference evidence="5" key="1">
    <citation type="submission" date="2022-08" db="EMBL/GenBank/DDBJ databases">
        <authorList>
            <person name="Gutierrez-Valencia J."/>
        </authorList>
    </citation>
    <scope>NUCLEOTIDE SEQUENCE</scope>
</reference>
<dbReference type="InterPro" id="IPR010399">
    <property type="entry name" value="Tify_dom"/>
</dbReference>
<keyword evidence="2" id="KW-1184">Jasmonic acid signaling pathway</keyword>
<comment type="similarity">
    <text evidence="1 2">Belongs to the TIFY/JAZ family.</text>
</comment>
<dbReference type="SMART" id="SM00979">
    <property type="entry name" value="TIFY"/>
    <property type="match status" value="1"/>
</dbReference>
<dbReference type="PANTHER" id="PTHR33077:SF5">
    <property type="entry name" value="PROTEIN TIFY 9"/>
    <property type="match status" value="1"/>
</dbReference>
<feature type="domain" description="Tify" evidence="4">
    <location>
        <begin position="103"/>
        <end position="137"/>
    </location>
</feature>
<dbReference type="GO" id="GO:2000022">
    <property type="term" value="P:regulation of jasmonic acid mediated signaling pathway"/>
    <property type="evidence" value="ECO:0007669"/>
    <property type="project" value="UniProtKB-UniRule"/>
</dbReference>
<sequence>MSKATAELDFLGAQSNGGTPSESRFHRLLRRQRSLRDIQGAISRIDPQVLKSVISSGTAPPENKRIAASSAPSSPKQDTTAAAVSSPPTLPLFSTTPSPAAETPGGIAPLTIFYNGTVVVFDIAPDKAENILKLAEKGLSPAPGDQKPAADSVGGADLPMARRKSLQRFLEKRKERLTTHSPYACF</sequence>
<feature type="compositionally biased region" description="Low complexity" evidence="3">
    <location>
        <begin position="85"/>
        <end position="99"/>
    </location>
</feature>
<organism evidence="5 6">
    <name type="scientific">Linum tenue</name>
    <dbReference type="NCBI Taxonomy" id="586396"/>
    <lineage>
        <taxon>Eukaryota</taxon>
        <taxon>Viridiplantae</taxon>
        <taxon>Streptophyta</taxon>
        <taxon>Embryophyta</taxon>
        <taxon>Tracheophyta</taxon>
        <taxon>Spermatophyta</taxon>
        <taxon>Magnoliopsida</taxon>
        <taxon>eudicotyledons</taxon>
        <taxon>Gunneridae</taxon>
        <taxon>Pentapetalae</taxon>
        <taxon>rosids</taxon>
        <taxon>fabids</taxon>
        <taxon>Malpighiales</taxon>
        <taxon>Linaceae</taxon>
        <taxon>Linum</taxon>
    </lineage>
</organism>
<dbReference type="AlphaFoldDB" id="A0AAV0NY82"/>
<evidence type="ECO:0000259" key="4">
    <source>
        <dbReference type="PROSITE" id="PS51320"/>
    </source>
</evidence>
<comment type="domain">
    <text evidence="2">The jas domain is required for interaction with COI1.</text>
</comment>
<dbReference type="PANTHER" id="PTHR33077">
    <property type="entry name" value="PROTEIN TIFY 4A-RELATED-RELATED"/>
    <property type="match status" value="1"/>
</dbReference>
<proteinExistence type="inferred from homology"/>
<evidence type="ECO:0000256" key="1">
    <source>
        <dbReference type="ARBA" id="ARBA00008614"/>
    </source>
</evidence>
<evidence type="ECO:0000256" key="2">
    <source>
        <dbReference type="RuleBase" id="RU369065"/>
    </source>
</evidence>
<feature type="compositionally biased region" description="Polar residues" evidence="3">
    <location>
        <begin position="13"/>
        <end position="22"/>
    </location>
</feature>
<comment type="subcellular location">
    <subcellularLocation>
        <location evidence="2">Nucleus</location>
    </subcellularLocation>
</comment>
<name>A0AAV0NY82_9ROSI</name>
<protein>
    <recommendedName>
        <fullName evidence="2">Protein TIFY</fullName>
    </recommendedName>
    <alternativeName>
        <fullName evidence="2">Jasmonate ZIM domain-containing protein</fullName>
    </alternativeName>
</protein>
<feature type="region of interest" description="Disordered" evidence="3">
    <location>
        <begin position="54"/>
        <end position="101"/>
    </location>
</feature>
<feature type="region of interest" description="Disordered" evidence="3">
    <location>
        <begin position="1"/>
        <end position="26"/>
    </location>
</feature>
<evidence type="ECO:0000256" key="3">
    <source>
        <dbReference type="SAM" id="MobiDB-lite"/>
    </source>
</evidence>
<keyword evidence="6" id="KW-1185">Reference proteome</keyword>
<gene>
    <name evidence="5" type="ORF">LITE_LOCUS35856</name>
</gene>
<dbReference type="Pfam" id="PF09425">
    <property type="entry name" value="Jas_motif"/>
    <property type="match status" value="1"/>
</dbReference>
<evidence type="ECO:0000313" key="5">
    <source>
        <dbReference type="EMBL" id="CAI0463694.1"/>
    </source>
</evidence>
<dbReference type="GO" id="GO:0031347">
    <property type="term" value="P:regulation of defense response"/>
    <property type="evidence" value="ECO:0007669"/>
    <property type="project" value="UniProtKB-UniRule"/>
</dbReference>
<dbReference type="GO" id="GO:0005634">
    <property type="term" value="C:nucleus"/>
    <property type="evidence" value="ECO:0007669"/>
    <property type="project" value="UniProtKB-SubCell"/>
</dbReference>
<dbReference type="GO" id="GO:0009611">
    <property type="term" value="P:response to wounding"/>
    <property type="evidence" value="ECO:0007669"/>
    <property type="project" value="UniProtKB-UniRule"/>
</dbReference>
<dbReference type="InterPro" id="IPR018467">
    <property type="entry name" value="CCT_CS"/>
</dbReference>
<dbReference type="Pfam" id="PF06200">
    <property type="entry name" value="tify"/>
    <property type="match status" value="1"/>
</dbReference>
<feature type="compositionally biased region" description="Polar residues" evidence="3">
    <location>
        <begin position="70"/>
        <end position="83"/>
    </location>
</feature>
<comment type="function">
    <text evidence="2">Repressor of jasmonate responses.</text>
</comment>
<dbReference type="Proteomes" id="UP001154282">
    <property type="component" value="Unassembled WGS sequence"/>
</dbReference>
<feature type="region of interest" description="Disordered" evidence="3">
    <location>
        <begin position="139"/>
        <end position="159"/>
    </location>
</feature>
<dbReference type="InterPro" id="IPR040390">
    <property type="entry name" value="TIFY/JAZ"/>
</dbReference>